<name>A0A382B0W4_9ZZZZ</name>
<gene>
    <name evidence="1" type="ORF">METZ01_LOCUS159721</name>
</gene>
<accession>A0A382B0W4</accession>
<organism evidence="1">
    <name type="scientific">marine metagenome</name>
    <dbReference type="NCBI Taxonomy" id="408172"/>
    <lineage>
        <taxon>unclassified sequences</taxon>
        <taxon>metagenomes</taxon>
        <taxon>ecological metagenomes</taxon>
    </lineage>
</organism>
<reference evidence="1" key="1">
    <citation type="submission" date="2018-05" db="EMBL/GenBank/DDBJ databases">
        <authorList>
            <person name="Lanie J.A."/>
            <person name="Ng W.-L."/>
            <person name="Kazmierczak K.M."/>
            <person name="Andrzejewski T.M."/>
            <person name="Davidsen T.M."/>
            <person name="Wayne K.J."/>
            <person name="Tettelin H."/>
            <person name="Glass J.I."/>
            <person name="Rusch D."/>
            <person name="Podicherti R."/>
            <person name="Tsui H.-C.T."/>
            <person name="Winkler M.E."/>
        </authorList>
    </citation>
    <scope>NUCLEOTIDE SEQUENCE</scope>
</reference>
<dbReference type="AlphaFoldDB" id="A0A382B0W4"/>
<dbReference type="EMBL" id="UINC01027510">
    <property type="protein sequence ID" value="SVB06867.1"/>
    <property type="molecule type" value="Genomic_DNA"/>
</dbReference>
<protein>
    <submittedName>
        <fullName evidence="1">Uncharacterized protein</fullName>
    </submittedName>
</protein>
<proteinExistence type="predicted"/>
<feature type="non-terminal residue" evidence="1">
    <location>
        <position position="1"/>
    </location>
</feature>
<evidence type="ECO:0000313" key="1">
    <source>
        <dbReference type="EMBL" id="SVB06867.1"/>
    </source>
</evidence>
<sequence>CVGPIGKTGPRAKEVALALLGFLSPDVPLLGESS</sequence>